<reference evidence="2" key="1">
    <citation type="submission" date="2021-01" db="EMBL/GenBank/DDBJ databases">
        <title>Genomic Encyclopedia of Type Strains, Phase IV (KMG-IV): sequencing the most valuable type-strain genomes for metagenomic binning, comparative biology and taxonomic classification.</title>
        <authorList>
            <person name="Goeker M."/>
        </authorList>
    </citation>
    <scope>NUCLEOTIDE SEQUENCE</scope>
    <source>
        <strain evidence="2">DSM 23230</strain>
    </source>
</reference>
<dbReference type="AlphaFoldDB" id="A0A938XWI4"/>
<protein>
    <submittedName>
        <fullName evidence="2">Gas vesicle protein</fullName>
    </submittedName>
</protein>
<evidence type="ECO:0000313" key="3">
    <source>
        <dbReference type="Proteomes" id="UP000774000"/>
    </source>
</evidence>
<dbReference type="RefSeq" id="WP_204701707.1">
    <property type="nucleotide sequence ID" value="NZ_JAFBDQ010000008.1"/>
</dbReference>
<sequence>MLDFITNLFKDNGNEISNELTQELLELISQAKVNNKLKSLLATADHDCSEEEINTLILICQLFSYRLVIRSNDIPLSFSLLESTYDQLVQELKELDEMKVKKDTEQIKEKVEKLVEVYKSSEQQRKIVKVEEAVKVLIEDVSTPMENKNLKNEIKDIICHYITLIQDFFTSKTSNL</sequence>
<proteinExistence type="predicted"/>
<evidence type="ECO:0000313" key="2">
    <source>
        <dbReference type="EMBL" id="MBM7556937.1"/>
    </source>
</evidence>
<evidence type="ECO:0000256" key="1">
    <source>
        <dbReference type="SAM" id="Coils"/>
    </source>
</evidence>
<feature type="coiled-coil region" evidence="1">
    <location>
        <begin position="78"/>
        <end position="124"/>
    </location>
</feature>
<keyword evidence="1" id="KW-0175">Coiled coil</keyword>
<gene>
    <name evidence="2" type="ORF">JOC47_001791</name>
</gene>
<dbReference type="EMBL" id="JAFBDQ010000008">
    <property type="protein sequence ID" value="MBM7556937.1"/>
    <property type="molecule type" value="Genomic_DNA"/>
</dbReference>
<comment type="caution">
    <text evidence="2">The sequence shown here is derived from an EMBL/GenBank/DDBJ whole genome shotgun (WGS) entry which is preliminary data.</text>
</comment>
<dbReference type="Proteomes" id="UP000774000">
    <property type="component" value="Unassembled WGS sequence"/>
</dbReference>
<organism evidence="2 3">
    <name type="scientific">Halanaerobacter jeridensis</name>
    <dbReference type="NCBI Taxonomy" id="706427"/>
    <lineage>
        <taxon>Bacteria</taxon>
        <taxon>Bacillati</taxon>
        <taxon>Bacillota</taxon>
        <taxon>Clostridia</taxon>
        <taxon>Halanaerobiales</taxon>
        <taxon>Halobacteroidaceae</taxon>
        <taxon>Halanaerobacter</taxon>
    </lineage>
</organism>
<accession>A0A938XWI4</accession>
<name>A0A938XWI4_9FIRM</name>
<keyword evidence="3" id="KW-1185">Reference proteome</keyword>